<dbReference type="Pfam" id="PF08244">
    <property type="entry name" value="Glyco_hydro_32C"/>
    <property type="match status" value="1"/>
</dbReference>
<dbReference type="InterPro" id="IPR013148">
    <property type="entry name" value="Glyco_hydro_32_N"/>
</dbReference>
<proteinExistence type="inferred from homology"/>
<evidence type="ECO:0000313" key="7">
    <source>
        <dbReference type="EMBL" id="THY02941.1"/>
    </source>
</evidence>
<dbReference type="InterPro" id="IPR013189">
    <property type="entry name" value="Glyco_hydro_32_C"/>
</dbReference>
<dbReference type="AlphaFoldDB" id="A0A4S9JJQ7"/>
<dbReference type="CDD" id="cd18621">
    <property type="entry name" value="GH32_XdINV-like"/>
    <property type="match status" value="1"/>
</dbReference>
<dbReference type="PANTHER" id="PTHR42800">
    <property type="entry name" value="EXOINULINASE INUD (AFU_ORTHOLOGUE AFUA_5G00480)"/>
    <property type="match status" value="1"/>
</dbReference>
<feature type="domain" description="Glycosyl hydrolase family 32 N-terminal" evidence="5">
    <location>
        <begin position="24"/>
        <end position="385"/>
    </location>
</feature>
<dbReference type="Gene3D" id="2.60.120.560">
    <property type="entry name" value="Exo-inulinase, domain 1"/>
    <property type="match status" value="1"/>
</dbReference>
<keyword evidence="3 4" id="KW-0326">Glycosidase</keyword>
<keyword evidence="2 4" id="KW-0378">Hydrolase</keyword>
<evidence type="ECO:0000259" key="5">
    <source>
        <dbReference type="Pfam" id="PF00251"/>
    </source>
</evidence>
<reference evidence="7 8" key="1">
    <citation type="submission" date="2018-10" db="EMBL/GenBank/DDBJ databases">
        <title>Fifty Aureobasidium pullulans genomes reveal a recombining polyextremotolerant generalist.</title>
        <authorList>
            <person name="Gostincar C."/>
            <person name="Turk M."/>
            <person name="Zajc J."/>
            <person name="Gunde-Cimerman N."/>
        </authorList>
    </citation>
    <scope>NUCLEOTIDE SEQUENCE [LARGE SCALE GENOMIC DNA]</scope>
    <source>
        <strain evidence="7 8">EXF-6604</strain>
    </source>
</reference>
<dbReference type="InterPro" id="IPR001362">
    <property type="entry name" value="Glyco_hydro_32"/>
</dbReference>
<evidence type="ECO:0000256" key="2">
    <source>
        <dbReference type="ARBA" id="ARBA00022801"/>
    </source>
</evidence>
<dbReference type="InterPro" id="IPR023296">
    <property type="entry name" value="Glyco_hydro_beta-prop_sf"/>
</dbReference>
<comment type="caution">
    <text evidence="7">The sequence shown here is derived from an EMBL/GenBank/DDBJ whole genome shotgun (WGS) entry which is preliminary data.</text>
</comment>
<dbReference type="GO" id="GO:0005737">
    <property type="term" value="C:cytoplasm"/>
    <property type="evidence" value="ECO:0007669"/>
    <property type="project" value="TreeGrafter"/>
</dbReference>
<dbReference type="SUPFAM" id="SSF49899">
    <property type="entry name" value="Concanavalin A-like lectins/glucanases"/>
    <property type="match status" value="1"/>
</dbReference>
<evidence type="ECO:0000259" key="6">
    <source>
        <dbReference type="Pfam" id="PF08244"/>
    </source>
</evidence>
<dbReference type="SUPFAM" id="SSF75005">
    <property type="entry name" value="Arabinanase/levansucrase/invertase"/>
    <property type="match status" value="1"/>
</dbReference>
<accession>A0A4S9JJQ7</accession>
<dbReference type="SMART" id="SM00640">
    <property type="entry name" value="Glyco_32"/>
    <property type="match status" value="1"/>
</dbReference>
<dbReference type="Gene3D" id="2.115.10.20">
    <property type="entry name" value="Glycosyl hydrolase domain, family 43"/>
    <property type="match status" value="1"/>
</dbReference>
<evidence type="ECO:0000256" key="4">
    <source>
        <dbReference type="RuleBase" id="RU362110"/>
    </source>
</evidence>
<dbReference type="PANTHER" id="PTHR42800:SF3">
    <property type="entry name" value="GLYCOSYL HYDROLASE FAMILY 32 N-TERMINAL DOMAIN-CONTAINING PROTEIN"/>
    <property type="match status" value="1"/>
</dbReference>
<name>A0A4S9JJQ7_AURPU</name>
<comment type="similarity">
    <text evidence="1 4">Belongs to the glycosyl hydrolase 32 family.</text>
</comment>
<dbReference type="Pfam" id="PF00251">
    <property type="entry name" value="Glyco_hydro_32N"/>
    <property type="match status" value="1"/>
</dbReference>
<dbReference type="Proteomes" id="UP000306584">
    <property type="component" value="Unassembled WGS sequence"/>
</dbReference>
<organism evidence="7 8">
    <name type="scientific">Aureobasidium pullulans</name>
    <name type="common">Black yeast</name>
    <name type="synonym">Pullularia pullulans</name>
    <dbReference type="NCBI Taxonomy" id="5580"/>
    <lineage>
        <taxon>Eukaryota</taxon>
        <taxon>Fungi</taxon>
        <taxon>Dikarya</taxon>
        <taxon>Ascomycota</taxon>
        <taxon>Pezizomycotina</taxon>
        <taxon>Dothideomycetes</taxon>
        <taxon>Dothideomycetidae</taxon>
        <taxon>Dothideales</taxon>
        <taxon>Saccotheciaceae</taxon>
        <taxon>Aureobasidium</taxon>
    </lineage>
</organism>
<evidence type="ECO:0000256" key="1">
    <source>
        <dbReference type="ARBA" id="ARBA00009902"/>
    </source>
</evidence>
<dbReference type="GO" id="GO:0004575">
    <property type="term" value="F:sucrose alpha-glucosidase activity"/>
    <property type="evidence" value="ECO:0007669"/>
    <property type="project" value="TreeGrafter"/>
</dbReference>
<feature type="domain" description="Glycosyl hydrolase family 32 C-terminal" evidence="6">
    <location>
        <begin position="456"/>
        <end position="597"/>
    </location>
</feature>
<sequence>MSIPTNDDEHSHPHTVERWRPGFHVIPKSGRLDNPCALGYHAASGLYIVGFRWCPKGWNWENISWGVAQSADLIDWDVSKEPSLQPSAVEDTCGISTGCMVDMNVDGISGGTITCFYTSAQILPIHYILPYQGGSELLHMATSEDGGKTWQRSSSNPVLFGPPSNVSVTGWRDPYVFHWDSMDQLLRRCPKRNLYAIIAGGIRDRSPTIFLYSVDIKDLSRWTYMTTLILPGRNFTLTPLWGDFGLNWEVTSILTLKNEAGQSFEIVIAGVEGCRMFSQGDQDSRMFGRRLQSRPLRTGRAQKWFSGRLHLAHDGRPKLQMRFSGHLDYGTFYAANSLFDPLLGERVVYGWILEDDLPDELKQMQGWSGFLSLPRTLKMTSVQNITQSCVALLTQRPGFGYERCQSGLFTVTTLWQGPDHRVRKLREVEVTFECLPVIVYSAADRVLLRVLRPPQPAAHMEVWASFSLGPCTTAAGLRLYHNPDLSLYTIIHFDAESHEVIIDRANSCNALRGIKTEPEIAPHVLLETFDCSTQTVTQEPLVFHIYFDVSSLEVFINNRVAISTRIYPQSGLCFGVQPFVILSKTGYSTQLDDLKLWTLRKSGLQKSS</sequence>
<gene>
    <name evidence="7" type="ORF">D6D01_10256</name>
</gene>
<evidence type="ECO:0000313" key="8">
    <source>
        <dbReference type="Proteomes" id="UP000306584"/>
    </source>
</evidence>
<dbReference type="InterPro" id="IPR013320">
    <property type="entry name" value="ConA-like_dom_sf"/>
</dbReference>
<dbReference type="GO" id="GO:0005987">
    <property type="term" value="P:sucrose catabolic process"/>
    <property type="evidence" value="ECO:0007669"/>
    <property type="project" value="TreeGrafter"/>
</dbReference>
<protein>
    <submittedName>
        <fullName evidence="7">Arabinanase/levansucrase/invertase</fullName>
    </submittedName>
</protein>
<evidence type="ECO:0000256" key="3">
    <source>
        <dbReference type="ARBA" id="ARBA00023295"/>
    </source>
</evidence>
<dbReference type="EMBL" id="QZBD01000906">
    <property type="protein sequence ID" value="THY02941.1"/>
    <property type="molecule type" value="Genomic_DNA"/>
</dbReference>